<gene>
    <name evidence="2" type="ORF">EZS27_016032</name>
</gene>
<evidence type="ECO:0000256" key="1">
    <source>
        <dbReference type="SAM" id="MobiDB-lite"/>
    </source>
</evidence>
<protein>
    <submittedName>
        <fullName evidence="2">Uncharacterized protein</fullName>
    </submittedName>
</protein>
<dbReference type="EMBL" id="SNRY01000860">
    <property type="protein sequence ID" value="KAA6335770.1"/>
    <property type="molecule type" value="Genomic_DNA"/>
</dbReference>
<proteinExistence type="predicted"/>
<feature type="region of interest" description="Disordered" evidence="1">
    <location>
        <begin position="30"/>
        <end position="63"/>
    </location>
</feature>
<evidence type="ECO:0000313" key="2">
    <source>
        <dbReference type="EMBL" id="KAA6335770.1"/>
    </source>
</evidence>
<dbReference type="AlphaFoldDB" id="A0A5J4RRR2"/>
<comment type="caution">
    <text evidence="2">The sequence shown here is derived from an EMBL/GenBank/DDBJ whole genome shotgun (WGS) entry which is preliminary data.</text>
</comment>
<organism evidence="2">
    <name type="scientific">termite gut metagenome</name>
    <dbReference type="NCBI Taxonomy" id="433724"/>
    <lineage>
        <taxon>unclassified sequences</taxon>
        <taxon>metagenomes</taxon>
        <taxon>organismal metagenomes</taxon>
    </lineage>
</organism>
<accession>A0A5J4RRR2</accession>
<reference evidence="2" key="1">
    <citation type="submission" date="2019-03" db="EMBL/GenBank/DDBJ databases">
        <title>Single cell metagenomics reveals metabolic interactions within the superorganism composed of flagellate Streblomastix strix and complex community of Bacteroidetes bacteria on its surface.</title>
        <authorList>
            <person name="Treitli S.C."/>
            <person name="Kolisko M."/>
            <person name="Husnik F."/>
            <person name="Keeling P."/>
            <person name="Hampl V."/>
        </authorList>
    </citation>
    <scope>NUCLEOTIDE SEQUENCE</scope>
    <source>
        <strain evidence="2">STM</strain>
    </source>
</reference>
<sequence length="63" mass="6656">MKENNSTDRKAGSNAGVKIGTGAFIPQVSLTGSDGDIPKFISPTPQEKTINEEAEPVEKKPTV</sequence>
<name>A0A5J4RRR2_9ZZZZ</name>